<feature type="region of interest" description="Disordered" evidence="2">
    <location>
        <begin position="54"/>
        <end position="77"/>
    </location>
</feature>
<dbReference type="OrthoDB" id="6606299at2759"/>
<dbReference type="RefSeq" id="XP_030829062.1">
    <property type="nucleotide sequence ID" value="XM_030973202.1"/>
</dbReference>
<dbReference type="GeneID" id="100891166"/>
<evidence type="ECO:0000313" key="4">
    <source>
        <dbReference type="EnsemblMetazoa" id="XP_003728183"/>
    </source>
</evidence>
<accession>A0A7M7GHT9</accession>
<name>A0A7M7GHT9_STRPU</name>
<dbReference type="InterPro" id="IPR004827">
    <property type="entry name" value="bZIP"/>
</dbReference>
<feature type="compositionally biased region" description="Polar residues" evidence="2">
    <location>
        <begin position="243"/>
        <end position="253"/>
    </location>
</feature>
<dbReference type="RefSeq" id="XP_003728183.2">
    <property type="nucleotide sequence ID" value="XM_003728135.3"/>
</dbReference>
<dbReference type="InParanoid" id="A0A7M7GHT9"/>
<feature type="compositionally biased region" description="Low complexity" evidence="2">
    <location>
        <begin position="60"/>
        <end position="77"/>
    </location>
</feature>
<dbReference type="EnsemblMetazoa" id="XM_030973202">
    <property type="protein sequence ID" value="XP_030829062"/>
    <property type="gene ID" value="LOC100891166"/>
</dbReference>
<feature type="coiled-coil region" evidence="1">
    <location>
        <begin position="261"/>
        <end position="288"/>
    </location>
</feature>
<keyword evidence="1" id="KW-0175">Coiled coil</keyword>
<evidence type="ECO:0000259" key="3">
    <source>
        <dbReference type="PROSITE" id="PS00036"/>
    </source>
</evidence>
<proteinExistence type="predicted"/>
<protein>
    <recommendedName>
        <fullName evidence="3">BZIP domain-containing protein</fullName>
    </recommendedName>
</protein>
<sequence length="379" mass="41302">MASQDDTYCDFSDMAEFINDPPISGFPASPEYSPLFEPPDTNFFDEDEEAVMGLKSHQQPCGSVSPSTSSYTSDYTPETPLSRVAETALFCQQRELETGQAVYIDSSNPFYMYSELLDQLEQESGDLVRGGNATSQKEQTSSGAVAVHPVDIEVSPSTKSAFSTTAAGREQTSQKVTVNALGVKSTSQPSSRPTVNGARGSSHVRENKNNLPVAKNDVIKVGVKRKAVQVKEEAKKVKKSCEDSATTSRSQKNAIAARENRLKKKNEFEEMKRNEALLQEENECLRKENSDQLKTITGLQQKVEYLKSVLFNQSSLSTVLQSLNPKPKLKLSSSVGVSSQVDGAQRMSGGVCLHINGSSDASLEWCSKCSMKAQASFDS</sequence>
<dbReference type="SUPFAM" id="SSF57959">
    <property type="entry name" value="Leucine zipper domain"/>
    <property type="match status" value="1"/>
</dbReference>
<evidence type="ECO:0000313" key="5">
    <source>
        <dbReference type="Proteomes" id="UP000007110"/>
    </source>
</evidence>
<dbReference type="PROSITE" id="PS00036">
    <property type="entry name" value="BZIP_BASIC"/>
    <property type="match status" value="1"/>
</dbReference>
<organism evidence="4 5">
    <name type="scientific">Strongylocentrotus purpuratus</name>
    <name type="common">Purple sea urchin</name>
    <dbReference type="NCBI Taxonomy" id="7668"/>
    <lineage>
        <taxon>Eukaryota</taxon>
        <taxon>Metazoa</taxon>
        <taxon>Echinodermata</taxon>
        <taxon>Eleutherozoa</taxon>
        <taxon>Echinozoa</taxon>
        <taxon>Echinoidea</taxon>
        <taxon>Euechinoidea</taxon>
        <taxon>Echinacea</taxon>
        <taxon>Camarodonta</taxon>
        <taxon>Echinidea</taxon>
        <taxon>Strongylocentrotidae</taxon>
        <taxon>Strongylocentrotus</taxon>
    </lineage>
</organism>
<dbReference type="RefSeq" id="XP_030829063.1">
    <property type="nucleotide sequence ID" value="XM_030973203.1"/>
</dbReference>
<dbReference type="AlphaFoldDB" id="A0A7M7GHT9"/>
<feature type="domain" description="BZIP" evidence="3">
    <location>
        <begin position="249"/>
        <end position="263"/>
    </location>
</feature>
<evidence type="ECO:0000256" key="1">
    <source>
        <dbReference type="SAM" id="Coils"/>
    </source>
</evidence>
<keyword evidence="5" id="KW-1185">Reference proteome</keyword>
<reference evidence="4" key="2">
    <citation type="submission" date="2021-01" db="UniProtKB">
        <authorList>
            <consortium name="EnsemblMetazoa"/>
        </authorList>
    </citation>
    <scope>IDENTIFICATION</scope>
</reference>
<feature type="compositionally biased region" description="Polar residues" evidence="2">
    <location>
        <begin position="184"/>
        <end position="194"/>
    </location>
</feature>
<dbReference type="InterPro" id="IPR046347">
    <property type="entry name" value="bZIP_sf"/>
</dbReference>
<evidence type="ECO:0000256" key="2">
    <source>
        <dbReference type="SAM" id="MobiDB-lite"/>
    </source>
</evidence>
<feature type="region of interest" description="Disordered" evidence="2">
    <location>
        <begin position="180"/>
        <end position="213"/>
    </location>
</feature>
<dbReference type="KEGG" id="spu:100891166"/>
<dbReference type="EnsemblMetazoa" id="XM_030973203">
    <property type="protein sequence ID" value="XP_030829063"/>
    <property type="gene ID" value="LOC100891166"/>
</dbReference>
<dbReference type="GO" id="GO:0003700">
    <property type="term" value="F:DNA-binding transcription factor activity"/>
    <property type="evidence" value="ECO:0007669"/>
    <property type="project" value="InterPro"/>
</dbReference>
<dbReference type="Proteomes" id="UP000007110">
    <property type="component" value="Unassembled WGS sequence"/>
</dbReference>
<reference evidence="5" key="1">
    <citation type="submission" date="2015-02" db="EMBL/GenBank/DDBJ databases">
        <title>Genome sequencing for Strongylocentrotus purpuratus.</title>
        <authorList>
            <person name="Murali S."/>
            <person name="Liu Y."/>
            <person name="Vee V."/>
            <person name="English A."/>
            <person name="Wang M."/>
            <person name="Skinner E."/>
            <person name="Han Y."/>
            <person name="Muzny D.M."/>
            <person name="Worley K.C."/>
            <person name="Gibbs R.A."/>
        </authorList>
    </citation>
    <scope>NUCLEOTIDE SEQUENCE</scope>
</reference>
<dbReference type="EnsemblMetazoa" id="XM_003728135">
    <property type="protein sequence ID" value="XP_003728183"/>
    <property type="gene ID" value="LOC100891166"/>
</dbReference>
<feature type="region of interest" description="Disordered" evidence="2">
    <location>
        <begin position="236"/>
        <end position="255"/>
    </location>
</feature>